<gene>
    <name evidence="2" type="ORF">SAMN04487959_12028</name>
</gene>
<keyword evidence="1" id="KW-0472">Membrane</keyword>
<dbReference type="GO" id="GO:0019867">
    <property type="term" value="C:outer membrane"/>
    <property type="evidence" value="ECO:0007669"/>
    <property type="project" value="InterPro"/>
</dbReference>
<dbReference type="STRING" id="442341.SAMN04487959_12028"/>
<evidence type="ECO:0000313" key="3">
    <source>
        <dbReference type="Proteomes" id="UP000199040"/>
    </source>
</evidence>
<keyword evidence="1" id="KW-1133">Transmembrane helix</keyword>
<dbReference type="Pfam" id="PF07178">
    <property type="entry name" value="TraL"/>
    <property type="match status" value="1"/>
</dbReference>
<dbReference type="InterPro" id="IPR009838">
    <property type="entry name" value="T4SS_TraL"/>
</dbReference>
<dbReference type="Proteomes" id="UP000199040">
    <property type="component" value="Unassembled WGS sequence"/>
</dbReference>
<keyword evidence="3" id="KW-1185">Reference proteome</keyword>
<reference evidence="2 3" key="1">
    <citation type="submission" date="2016-10" db="EMBL/GenBank/DDBJ databases">
        <authorList>
            <person name="de Groot N.N."/>
        </authorList>
    </citation>
    <scope>NUCLEOTIDE SEQUENCE [LARGE SCALE GENOMIC DNA]</scope>
    <source>
        <strain evidence="2 3">CGMCC 1.6848</strain>
    </source>
</reference>
<proteinExistence type="predicted"/>
<name>A0A1I3FPW0_9GAMM</name>
<dbReference type="NCBIfam" id="TIGR02762">
    <property type="entry name" value="TraL_TIGR"/>
    <property type="match status" value="1"/>
</dbReference>
<dbReference type="RefSeq" id="WP_092849899.1">
    <property type="nucleotide sequence ID" value="NZ_FOPY01000020.1"/>
</dbReference>
<accession>A0A1I3FPW0</accession>
<dbReference type="EMBL" id="FOPY01000020">
    <property type="protein sequence ID" value="SFI13273.1"/>
    <property type="molecule type" value="Genomic_DNA"/>
</dbReference>
<organism evidence="2 3">
    <name type="scientific">Modicisalibacter xianhensis</name>
    <dbReference type="NCBI Taxonomy" id="442341"/>
    <lineage>
        <taxon>Bacteria</taxon>
        <taxon>Pseudomonadati</taxon>
        <taxon>Pseudomonadota</taxon>
        <taxon>Gammaproteobacteria</taxon>
        <taxon>Oceanospirillales</taxon>
        <taxon>Halomonadaceae</taxon>
        <taxon>Modicisalibacter</taxon>
    </lineage>
</organism>
<evidence type="ECO:0000313" key="2">
    <source>
        <dbReference type="EMBL" id="SFI13273.1"/>
    </source>
</evidence>
<sequence>MSNESYRIPQDVDAPIPIFAWEMTEVFVAIMVIGVGIIMRFFIPGLFAGIFLMMMAKKMRAGQKRGQVQHVLWRMGLKLDPLLGKYAPRPMRLEYIR</sequence>
<dbReference type="AlphaFoldDB" id="A0A1I3FPW0"/>
<feature type="transmembrane region" description="Helical" evidence="1">
    <location>
        <begin position="26"/>
        <end position="55"/>
    </location>
</feature>
<evidence type="ECO:0000256" key="1">
    <source>
        <dbReference type="SAM" id="Phobius"/>
    </source>
</evidence>
<keyword evidence="1" id="KW-0812">Transmembrane</keyword>
<protein>
    <submittedName>
        <fullName evidence="2">Conjugal transfer pilus assembly protein TraL</fullName>
    </submittedName>
</protein>